<name>A0A8H4RW72_9HELO</name>
<comment type="caution">
    <text evidence="2">The sequence shown here is derived from an EMBL/GenBank/DDBJ whole genome shotgun (WGS) entry which is preliminary data.</text>
</comment>
<evidence type="ECO:0000313" key="3">
    <source>
        <dbReference type="Proteomes" id="UP000566819"/>
    </source>
</evidence>
<dbReference type="OrthoDB" id="1731983at2759"/>
<sequence length="394" mass="43400">MGSIGGNHALIFGASGITGWAITNALISGYPDETTFSQVTALTNRPLTAEAALWPASDKLQVVSGLDLLTSKGQEGLEAEMKEKVKGIETVTHVYFFAYIMDLDPDKEIAINVKLLDRAVQAVEHLAPNLKFVVLPTGTKAYGVHLLHDMPFTPPLAESIGRLPEPHASQIFYYAQVDHLAKSCKGKPWKYCEVMPDMIVGFVPNNNIYCLAQTLATYLSLYAAVEGKGAGCAFPGNEKSWVIKSNDSSQDLVAKFSIHASLHPEVSHGERFNTADNAIPGSWSLKWPIICEYFGLKGTPPPLGGSGPQPGKYIEDHLAEWKKLEQEKGLQTGRVGNERSFGGFQYFIMTMFDFDRDLDMNKVHKAWGSAKEETDVKGAWWTAFDRFKKAKIIP</sequence>
<protein>
    <recommendedName>
        <fullName evidence="1">PRISE-like Rossmann-fold domain-containing protein</fullName>
    </recommendedName>
</protein>
<accession>A0A8H4RW72</accession>
<dbReference type="Proteomes" id="UP000566819">
    <property type="component" value="Unassembled WGS sequence"/>
</dbReference>
<feature type="domain" description="PRISE-like Rossmann-fold" evidence="1">
    <location>
        <begin position="9"/>
        <end position="394"/>
    </location>
</feature>
<dbReference type="PANTHER" id="PTHR32487:SF8">
    <property type="entry name" value="NAD-DEPENDENT EPIMERASE_DEHYDRATASE DOMAIN-CONTAINING PROTEIN"/>
    <property type="match status" value="1"/>
</dbReference>
<keyword evidence="3" id="KW-1185">Reference proteome</keyword>
<dbReference type="AlphaFoldDB" id="A0A8H4RW72"/>
<dbReference type="Gene3D" id="3.40.50.720">
    <property type="entry name" value="NAD(P)-binding Rossmann-like Domain"/>
    <property type="match status" value="1"/>
</dbReference>
<dbReference type="InterPro" id="IPR036291">
    <property type="entry name" value="NAD(P)-bd_dom_sf"/>
</dbReference>
<evidence type="ECO:0000259" key="1">
    <source>
        <dbReference type="Pfam" id="PF22917"/>
    </source>
</evidence>
<dbReference type="CDD" id="cd08948">
    <property type="entry name" value="5beta-POR_like_SDR_a"/>
    <property type="match status" value="1"/>
</dbReference>
<reference evidence="2 3" key="1">
    <citation type="submission" date="2020-03" db="EMBL/GenBank/DDBJ databases">
        <title>Draft Genome Sequence of Cudoniella acicularis.</title>
        <authorList>
            <person name="Buettner E."/>
            <person name="Kellner H."/>
        </authorList>
    </citation>
    <scope>NUCLEOTIDE SEQUENCE [LARGE SCALE GENOMIC DNA]</scope>
    <source>
        <strain evidence="2 3">DSM 108380</strain>
    </source>
</reference>
<dbReference type="SUPFAM" id="SSF51735">
    <property type="entry name" value="NAD(P)-binding Rossmann-fold domains"/>
    <property type="match status" value="1"/>
</dbReference>
<proteinExistence type="predicted"/>
<evidence type="ECO:0000313" key="2">
    <source>
        <dbReference type="EMBL" id="KAF4636556.1"/>
    </source>
</evidence>
<dbReference type="InterPro" id="IPR055222">
    <property type="entry name" value="PRISE-like_Rossmann-fold"/>
</dbReference>
<dbReference type="EMBL" id="JAAMPI010000060">
    <property type="protein sequence ID" value="KAF4636556.1"/>
    <property type="molecule type" value="Genomic_DNA"/>
</dbReference>
<organism evidence="2 3">
    <name type="scientific">Cudoniella acicularis</name>
    <dbReference type="NCBI Taxonomy" id="354080"/>
    <lineage>
        <taxon>Eukaryota</taxon>
        <taxon>Fungi</taxon>
        <taxon>Dikarya</taxon>
        <taxon>Ascomycota</taxon>
        <taxon>Pezizomycotina</taxon>
        <taxon>Leotiomycetes</taxon>
        <taxon>Helotiales</taxon>
        <taxon>Tricladiaceae</taxon>
        <taxon>Cudoniella</taxon>
    </lineage>
</organism>
<gene>
    <name evidence="2" type="ORF">G7Y89_g1519</name>
</gene>
<dbReference type="PANTHER" id="PTHR32487">
    <property type="entry name" value="3-OXO-DELTA(4,5)-STEROID 5-BETA-REDUCTASE"/>
    <property type="match status" value="1"/>
</dbReference>
<dbReference type="Pfam" id="PF22917">
    <property type="entry name" value="PRISE"/>
    <property type="match status" value="1"/>
</dbReference>